<feature type="transmembrane region" description="Helical" evidence="8">
    <location>
        <begin position="533"/>
        <end position="552"/>
    </location>
</feature>
<dbReference type="SUPFAM" id="SSF82693">
    <property type="entry name" value="Multidrug efflux transporter AcrB pore domain, PN1, PN2, PC1 and PC2 subdomains"/>
    <property type="match status" value="2"/>
</dbReference>
<proteinExistence type="inferred from homology"/>
<dbReference type="GO" id="GO:0008324">
    <property type="term" value="F:monoatomic cation transmembrane transporter activity"/>
    <property type="evidence" value="ECO:0007669"/>
    <property type="project" value="InterPro"/>
</dbReference>
<evidence type="ECO:0000256" key="6">
    <source>
        <dbReference type="ARBA" id="ARBA00022989"/>
    </source>
</evidence>
<keyword evidence="7 8" id="KW-0472">Membrane</keyword>
<feature type="transmembrane region" description="Helical" evidence="8">
    <location>
        <begin position="12"/>
        <end position="31"/>
    </location>
</feature>
<dbReference type="Gene3D" id="1.20.1640.10">
    <property type="entry name" value="Multidrug efflux transporter AcrB transmembrane domain"/>
    <property type="match status" value="2"/>
</dbReference>
<feature type="transmembrane region" description="Helical" evidence="8">
    <location>
        <begin position="339"/>
        <end position="359"/>
    </location>
</feature>
<keyword evidence="4" id="KW-1003">Cell membrane</keyword>
<feature type="transmembrane region" description="Helical" evidence="8">
    <location>
        <begin position="397"/>
        <end position="420"/>
    </location>
</feature>
<evidence type="ECO:0000256" key="8">
    <source>
        <dbReference type="SAM" id="Phobius"/>
    </source>
</evidence>
<accession>A0A1Y5FC77</accession>
<feature type="transmembrane region" description="Helical" evidence="8">
    <location>
        <begin position="973"/>
        <end position="991"/>
    </location>
</feature>
<evidence type="ECO:0000313" key="10">
    <source>
        <dbReference type="Proteomes" id="UP000196531"/>
    </source>
</evidence>
<comment type="similarity">
    <text evidence="2">Belongs to the resistance-nodulation-cell division (RND) (TC 2.A.6) family.</text>
</comment>
<keyword evidence="6 8" id="KW-1133">Transmembrane helix</keyword>
<dbReference type="EMBL" id="MAAO01000002">
    <property type="protein sequence ID" value="OUR99689.1"/>
    <property type="molecule type" value="Genomic_DNA"/>
</dbReference>
<dbReference type="InterPro" id="IPR001036">
    <property type="entry name" value="Acrflvin-R"/>
</dbReference>
<gene>
    <name evidence="9" type="ORF">A9Q84_01300</name>
</gene>
<reference evidence="10" key="1">
    <citation type="journal article" date="2017" name="Proc. Natl. Acad. Sci. U.S.A.">
        <title>Simulation of Deepwater Horizon oil plume reveals substrate specialization within a complex community of hydrocarbon-degraders.</title>
        <authorList>
            <person name="Hu P."/>
            <person name="Dubinsky E.A."/>
            <person name="Probst A.J."/>
            <person name="Wang J."/>
            <person name="Sieber C.M.K."/>
            <person name="Tom L.M."/>
            <person name="Gardinali P."/>
            <person name="Banfield J.F."/>
            <person name="Atlas R.M."/>
            <person name="Andersen G.L."/>
        </authorList>
    </citation>
    <scope>NUCLEOTIDE SEQUENCE [LARGE SCALE GENOMIC DNA]</scope>
</reference>
<comment type="caution">
    <text evidence="9">The sequence shown here is derived from an EMBL/GenBank/DDBJ whole genome shotgun (WGS) entry which is preliminary data.</text>
</comment>
<dbReference type="Gene3D" id="3.30.2090.10">
    <property type="entry name" value="Multidrug efflux transporter AcrB TolC docking domain, DN and DC subdomains"/>
    <property type="match status" value="2"/>
</dbReference>
<evidence type="ECO:0000256" key="2">
    <source>
        <dbReference type="ARBA" id="ARBA00010942"/>
    </source>
</evidence>
<evidence type="ECO:0000256" key="1">
    <source>
        <dbReference type="ARBA" id="ARBA00004651"/>
    </source>
</evidence>
<comment type="subcellular location">
    <subcellularLocation>
        <location evidence="1">Cell membrane</location>
        <topology evidence="1">Multi-pass membrane protein</topology>
    </subcellularLocation>
</comment>
<dbReference type="SUPFAM" id="SSF82714">
    <property type="entry name" value="Multidrug efflux transporter AcrB TolC docking domain, DN and DC subdomains"/>
    <property type="match status" value="2"/>
</dbReference>
<feature type="transmembrane region" description="Helical" evidence="8">
    <location>
        <begin position="1003"/>
        <end position="1026"/>
    </location>
</feature>
<feature type="transmembrane region" description="Helical" evidence="8">
    <location>
        <begin position="480"/>
        <end position="500"/>
    </location>
</feature>
<feature type="transmembrane region" description="Helical" evidence="8">
    <location>
        <begin position="893"/>
        <end position="913"/>
    </location>
</feature>
<evidence type="ECO:0000256" key="5">
    <source>
        <dbReference type="ARBA" id="ARBA00022692"/>
    </source>
</evidence>
<dbReference type="InterPro" id="IPR027463">
    <property type="entry name" value="AcrB_DN_DC_subdom"/>
</dbReference>
<dbReference type="Proteomes" id="UP000196531">
    <property type="component" value="Unassembled WGS sequence"/>
</dbReference>
<dbReference type="AlphaFoldDB" id="A0A1Y5FC77"/>
<dbReference type="GO" id="GO:0042910">
    <property type="term" value="F:xenobiotic transmembrane transporter activity"/>
    <property type="evidence" value="ECO:0007669"/>
    <property type="project" value="TreeGrafter"/>
</dbReference>
<keyword evidence="5 8" id="KW-0812">Transmembrane</keyword>
<dbReference type="Gene3D" id="3.30.70.1320">
    <property type="entry name" value="Multidrug efflux transporter AcrB pore domain like"/>
    <property type="match status" value="1"/>
</dbReference>
<feature type="transmembrane region" description="Helical" evidence="8">
    <location>
        <begin position="919"/>
        <end position="943"/>
    </location>
</feature>
<protein>
    <submittedName>
        <fullName evidence="9">Cation transporter</fullName>
    </submittedName>
</protein>
<name>A0A1Y5FC77_9BACT</name>
<evidence type="ECO:0000256" key="3">
    <source>
        <dbReference type="ARBA" id="ARBA00022448"/>
    </source>
</evidence>
<dbReference type="SUPFAM" id="SSF82866">
    <property type="entry name" value="Multidrug efflux transporter AcrB transmembrane domain"/>
    <property type="match status" value="2"/>
</dbReference>
<dbReference type="PRINTS" id="PR00702">
    <property type="entry name" value="ACRIFLAVINRP"/>
</dbReference>
<dbReference type="Gene3D" id="3.30.70.1440">
    <property type="entry name" value="Multidrug efflux transporter AcrB pore domain"/>
    <property type="match status" value="1"/>
</dbReference>
<feature type="transmembrane region" description="Helical" evidence="8">
    <location>
        <begin position="441"/>
        <end position="460"/>
    </location>
</feature>
<feature type="transmembrane region" description="Helical" evidence="8">
    <location>
        <begin position="366"/>
        <end position="385"/>
    </location>
</feature>
<sequence>MIQNLIEFSIRKRAIVVTVFVFVALLSIFSMKTARIDAIPDIGENQQIVFTKWTGRSPKDIEEQVTYPLSILLQGIPGVKNVRGISAFGFSTIYVIFKDDIDFYWSRSRVLEKLTGSKSILPRDANPAMGPDATGLGQVFWYTIENTKGSKKPKSLADLRSIQDFYVKYLLQGVEGVSEVASIGGFVKEYQIDVDPKKLFAFDVHFSKLIKSIQNSNIDVGAEVVEDGDREFIIRGKGFFKSLSDIENVVIGVKNHIPIRVKDVASVGTGPGFRRGALDKNGIESVGGVVTMRFGENPKEVIERVKKKIKALKMGLPNDVDLVPFYDRTEVIDRTIGTVYTALTQEIIITVIVILLFLLHFKSSILVTLTLPFGVGISFILMKYIGIDSNVMSLSGLVIAIGSMVDMGIIMTENIYSHLADHPNANKKERIEIIVKSAREVGPAILTAVMTTIITFLPVFGLEGSEGKLFGPLAWAKTLAMFGSVVVAIILVPALATFLLKGKLKPISKNKVSSFIVNTYTPALSWVLENRRIFLVIPALLLFLGGFAYTQLGKEFMPSLNEGEILYMPVSTPDISMTKAREFLAYTDKKLIEHPLVERAVGKLGRANTAIDPAPVAMFETVVKLVDESKWPRGTSIYDIMAELDEQLQVPGLVNAWLFPIENRISMISTGIKTQIGIKIFGDNLKTLESLATKIGKEVEKVRGAYGVYAEKITGKPYIEFDIDRVAASRYGINTGTINQILQTAVGGITIGQFYEGRERYPIRIRYKKELRDRIDELRRVLVPSPLGQHIPIEQLAHINIVTGPAAIQSENGLLRSLVLLNVRDRDLIGFVEEAKTHIEKTVELPRGYSIQWAGQYESQVRSNKRLAMLVPIALLINLVIIYFGIKNLRNAAIIFSAVPIAFAGGLILLWIGGFNTSVAVWVGFIALFGIAVDDGVVMMTYLQEAIKKHKPQDWNQLKDCIIEAGSRRIRPLVMTTTTTVVALLPVMWATSTGSEVMKPMAIPTLGGMLVELVTLFIVPVTYSYFEQKRIETVTT</sequence>
<dbReference type="Gene3D" id="3.30.70.1430">
    <property type="entry name" value="Multidrug efflux transporter AcrB pore domain"/>
    <property type="match status" value="2"/>
</dbReference>
<dbReference type="InterPro" id="IPR004763">
    <property type="entry name" value="CusA-like"/>
</dbReference>
<keyword evidence="3" id="KW-0813">Transport</keyword>
<evidence type="ECO:0000256" key="4">
    <source>
        <dbReference type="ARBA" id="ARBA00022475"/>
    </source>
</evidence>
<organism evidence="9 10">
    <name type="scientific">Halobacteriovorax marinus</name>
    <dbReference type="NCBI Taxonomy" id="97084"/>
    <lineage>
        <taxon>Bacteria</taxon>
        <taxon>Pseudomonadati</taxon>
        <taxon>Bdellovibrionota</taxon>
        <taxon>Bacteriovoracia</taxon>
        <taxon>Bacteriovoracales</taxon>
        <taxon>Halobacteriovoraceae</taxon>
        <taxon>Halobacteriovorax</taxon>
    </lineage>
</organism>
<dbReference type="GO" id="GO:0005886">
    <property type="term" value="C:plasma membrane"/>
    <property type="evidence" value="ECO:0007669"/>
    <property type="project" value="UniProtKB-SubCell"/>
</dbReference>
<evidence type="ECO:0000256" key="7">
    <source>
        <dbReference type="ARBA" id="ARBA00023136"/>
    </source>
</evidence>
<dbReference type="PANTHER" id="PTHR32063:SF19">
    <property type="entry name" value="CATION EFFLUX SYSTEM PROTEIN CUSA"/>
    <property type="match status" value="1"/>
</dbReference>
<evidence type="ECO:0000313" key="9">
    <source>
        <dbReference type="EMBL" id="OUR99689.1"/>
    </source>
</evidence>
<dbReference type="PANTHER" id="PTHR32063">
    <property type="match status" value="1"/>
</dbReference>
<feature type="transmembrane region" description="Helical" evidence="8">
    <location>
        <begin position="867"/>
        <end position="886"/>
    </location>
</feature>
<dbReference type="NCBIfam" id="TIGR00914">
    <property type="entry name" value="2A0601"/>
    <property type="match status" value="1"/>
</dbReference>
<dbReference type="Pfam" id="PF00873">
    <property type="entry name" value="ACR_tran"/>
    <property type="match status" value="1"/>
</dbReference>